<dbReference type="EMBL" id="BSUZ01000001">
    <property type="protein sequence ID" value="GMA86718.1"/>
    <property type="molecule type" value="Genomic_DNA"/>
</dbReference>
<evidence type="ECO:0000256" key="1">
    <source>
        <dbReference type="SAM" id="MobiDB-lite"/>
    </source>
</evidence>
<evidence type="ECO:0000259" key="2">
    <source>
        <dbReference type="Pfam" id="PF01553"/>
    </source>
</evidence>
<name>A0ABQ6JH36_9ACTN</name>
<sequence>MAKESVFTNRVSGPLMRGMHHISVDRQAGSASFRAALTALKQGEVVGIFPEATISRSFTVKEPEVRRRPDGAGRQGAARAGGGLGRSAADDEGAAAEGSRSAAAAS</sequence>
<feature type="region of interest" description="Disordered" evidence="1">
    <location>
        <begin position="60"/>
        <end position="106"/>
    </location>
</feature>
<reference evidence="4" key="1">
    <citation type="journal article" date="2019" name="Int. J. Syst. Evol. Microbiol.">
        <title>The Global Catalogue of Microorganisms (GCM) 10K type strain sequencing project: providing services to taxonomists for standard genome sequencing and annotation.</title>
        <authorList>
            <consortium name="The Broad Institute Genomics Platform"/>
            <consortium name="The Broad Institute Genome Sequencing Center for Infectious Disease"/>
            <person name="Wu L."/>
            <person name="Ma J."/>
        </authorList>
    </citation>
    <scope>NUCLEOTIDE SEQUENCE [LARGE SCALE GENOMIC DNA]</scope>
    <source>
        <strain evidence="4">NBRC 108730</strain>
    </source>
</reference>
<comment type="caution">
    <text evidence="3">The sequence shown here is derived from an EMBL/GenBank/DDBJ whole genome shotgun (WGS) entry which is preliminary data.</text>
</comment>
<accession>A0ABQ6JH36</accession>
<feature type="domain" description="Phospholipid/glycerol acyltransferase" evidence="2">
    <location>
        <begin position="1"/>
        <end position="61"/>
    </location>
</feature>
<feature type="compositionally biased region" description="Low complexity" evidence="1">
    <location>
        <begin position="95"/>
        <end position="106"/>
    </location>
</feature>
<evidence type="ECO:0000313" key="3">
    <source>
        <dbReference type="EMBL" id="GMA86718.1"/>
    </source>
</evidence>
<organism evidence="3 4">
    <name type="scientific">Angustibacter aerolatus</name>
    <dbReference type="NCBI Taxonomy" id="1162965"/>
    <lineage>
        <taxon>Bacteria</taxon>
        <taxon>Bacillati</taxon>
        <taxon>Actinomycetota</taxon>
        <taxon>Actinomycetes</taxon>
        <taxon>Kineosporiales</taxon>
        <taxon>Kineosporiaceae</taxon>
    </lineage>
</organism>
<dbReference type="Pfam" id="PF01553">
    <property type="entry name" value="Acyltransferase"/>
    <property type="match status" value="1"/>
</dbReference>
<feature type="compositionally biased region" description="Basic and acidic residues" evidence="1">
    <location>
        <begin position="60"/>
        <end position="71"/>
    </location>
</feature>
<dbReference type="InterPro" id="IPR002123">
    <property type="entry name" value="Plipid/glycerol_acylTrfase"/>
</dbReference>
<dbReference type="SUPFAM" id="SSF69593">
    <property type="entry name" value="Glycerol-3-phosphate (1)-acyltransferase"/>
    <property type="match status" value="1"/>
</dbReference>
<dbReference type="Proteomes" id="UP001157017">
    <property type="component" value="Unassembled WGS sequence"/>
</dbReference>
<keyword evidence="4" id="KW-1185">Reference proteome</keyword>
<evidence type="ECO:0000313" key="4">
    <source>
        <dbReference type="Proteomes" id="UP001157017"/>
    </source>
</evidence>
<gene>
    <name evidence="3" type="ORF">GCM10025868_19680</name>
</gene>
<protein>
    <recommendedName>
        <fullName evidence="2">Phospholipid/glycerol acyltransferase domain-containing protein</fullName>
    </recommendedName>
</protein>
<proteinExistence type="predicted"/>